<dbReference type="InterPro" id="IPR002328">
    <property type="entry name" value="ADH_Zn_CS"/>
</dbReference>
<sequence>MTSEIPHLQQAAVIESPGDNAKVAIQTDIPVGEPGPDEILIKLAFTGLCGSEVRAIRGYGPYNQIVGHEGVGIVVKAGPGVTSPALGQRVGIKWLYSACGKCIACLKGFPNNCPNHVNTGRHVPGTLQQYAIADARFVTLIPDTVTSEVAAPLLCAGLTMSGAISKLSDLDENDWVIICGSGGGLGHIGVQLARIPRRFRVIAVDTGRTKRDLSLECGADHFIDFEDEDVEAKVKQLTGEGAGAVVVVAGSEDAFALAPKLVRNMGLIVTVGLPHNDFTIPLSATLCSARALTVTGVATGTEQQMVELLRQAEDGKVTPSIEVAEFHEVPNIFERLKENSITGRVVVRIPQ</sequence>
<reference evidence="9" key="1">
    <citation type="submission" date="2018-03" db="EMBL/GenBank/DDBJ databases">
        <authorList>
            <person name="Guldener U."/>
        </authorList>
    </citation>
    <scope>NUCLEOTIDE SEQUENCE</scope>
</reference>
<dbReference type="Pfam" id="PF08240">
    <property type="entry name" value="ADH_N"/>
    <property type="match status" value="1"/>
</dbReference>
<evidence type="ECO:0000313" key="9">
    <source>
        <dbReference type="EMBL" id="SPO02043.1"/>
    </source>
</evidence>
<dbReference type="EMBL" id="ONZQ02000005">
    <property type="protein sequence ID" value="SPO02043.1"/>
    <property type="molecule type" value="Genomic_DNA"/>
</dbReference>
<keyword evidence="10" id="KW-1185">Reference proteome</keyword>
<dbReference type="InterPro" id="IPR011032">
    <property type="entry name" value="GroES-like_sf"/>
</dbReference>
<evidence type="ECO:0000256" key="4">
    <source>
        <dbReference type="ARBA" id="ARBA00022833"/>
    </source>
</evidence>
<evidence type="ECO:0000256" key="6">
    <source>
        <dbReference type="ARBA" id="ARBA00023027"/>
    </source>
</evidence>
<dbReference type="PANTHER" id="PTHR42940">
    <property type="entry name" value="ALCOHOL DEHYDROGENASE 1-RELATED"/>
    <property type="match status" value="1"/>
</dbReference>
<dbReference type="Gene3D" id="3.90.180.10">
    <property type="entry name" value="Medium-chain alcohol dehydrogenases, catalytic domain"/>
    <property type="match status" value="1"/>
</dbReference>
<evidence type="ECO:0000256" key="2">
    <source>
        <dbReference type="ARBA" id="ARBA00008072"/>
    </source>
</evidence>
<name>A0AAE8MXR0_9PEZI</name>
<proteinExistence type="inferred from homology"/>
<keyword evidence="5" id="KW-0560">Oxidoreductase</keyword>
<dbReference type="PANTHER" id="PTHR42940:SF2">
    <property type="entry name" value="DEHYDROGENASE FAMILY OXIDOREDUCTASE, PUTATIVE (JCVI)-RELATED"/>
    <property type="match status" value="1"/>
</dbReference>
<dbReference type="SUPFAM" id="SSF50129">
    <property type="entry name" value="GroES-like"/>
    <property type="match status" value="1"/>
</dbReference>
<dbReference type="InterPro" id="IPR013154">
    <property type="entry name" value="ADH-like_N"/>
</dbReference>
<dbReference type="CDD" id="cd08297">
    <property type="entry name" value="CAD3"/>
    <property type="match status" value="1"/>
</dbReference>
<dbReference type="AlphaFoldDB" id="A0AAE8MXR0"/>
<comment type="similarity">
    <text evidence="2 7">Belongs to the zinc-containing alcohol dehydrogenase family.</text>
</comment>
<comment type="cofactor">
    <cofactor evidence="1 7">
        <name>Zn(2+)</name>
        <dbReference type="ChEBI" id="CHEBI:29105"/>
    </cofactor>
</comment>
<evidence type="ECO:0000313" key="10">
    <source>
        <dbReference type="Proteomes" id="UP001187682"/>
    </source>
</evidence>
<gene>
    <name evidence="9" type="ORF">DNG_04716</name>
</gene>
<keyword evidence="6" id="KW-0520">NAD</keyword>
<dbReference type="FunFam" id="3.40.50.720:FF:000039">
    <property type="entry name" value="Alcohol dehydrogenase AdhP"/>
    <property type="match status" value="1"/>
</dbReference>
<dbReference type="SUPFAM" id="SSF51735">
    <property type="entry name" value="NAD(P)-binding Rossmann-fold domains"/>
    <property type="match status" value="1"/>
</dbReference>
<dbReference type="Proteomes" id="UP001187682">
    <property type="component" value="Unassembled WGS sequence"/>
</dbReference>
<feature type="domain" description="Enoyl reductase (ER)" evidence="8">
    <location>
        <begin position="18"/>
        <end position="347"/>
    </location>
</feature>
<evidence type="ECO:0000259" key="8">
    <source>
        <dbReference type="SMART" id="SM00829"/>
    </source>
</evidence>
<dbReference type="PROSITE" id="PS00059">
    <property type="entry name" value="ADH_ZINC"/>
    <property type="match status" value="1"/>
</dbReference>
<protein>
    <submittedName>
        <fullName evidence="9">Related to ADH3 - alcohol dehydrogenase III</fullName>
    </submittedName>
</protein>
<dbReference type="GO" id="GO:0005737">
    <property type="term" value="C:cytoplasm"/>
    <property type="evidence" value="ECO:0007669"/>
    <property type="project" value="TreeGrafter"/>
</dbReference>
<dbReference type="Gene3D" id="3.40.50.720">
    <property type="entry name" value="NAD(P)-binding Rossmann-like Domain"/>
    <property type="match status" value="1"/>
</dbReference>
<evidence type="ECO:0000256" key="3">
    <source>
        <dbReference type="ARBA" id="ARBA00022723"/>
    </source>
</evidence>
<evidence type="ECO:0000256" key="5">
    <source>
        <dbReference type="ARBA" id="ARBA00023002"/>
    </source>
</evidence>
<evidence type="ECO:0000256" key="1">
    <source>
        <dbReference type="ARBA" id="ARBA00001947"/>
    </source>
</evidence>
<evidence type="ECO:0000256" key="7">
    <source>
        <dbReference type="RuleBase" id="RU361277"/>
    </source>
</evidence>
<accession>A0AAE8MXR0</accession>
<dbReference type="InterPro" id="IPR036291">
    <property type="entry name" value="NAD(P)-bd_dom_sf"/>
</dbReference>
<dbReference type="GO" id="GO:0004022">
    <property type="term" value="F:alcohol dehydrogenase (NAD+) activity"/>
    <property type="evidence" value="ECO:0007669"/>
    <property type="project" value="TreeGrafter"/>
</dbReference>
<dbReference type="Pfam" id="PF00107">
    <property type="entry name" value="ADH_zinc_N"/>
    <property type="match status" value="1"/>
</dbReference>
<comment type="caution">
    <text evidence="9">The sequence shown here is derived from an EMBL/GenBank/DDBJ whole genome shotgun (WGS) entry which is preliminary data.</text>
</comment>
<keyword evidence="3 7" id="KW-0479">Metal-binding</keyword>
<dbReference type="SMART" id="SM00829">
    <property type="entry name" value="PKS_ER"/>
    <property type="match status" value="1"/>
</dbReference>
<dbReference type="InterPro" id="IPR020843">
    <property type="entry name" value="ER"/>
</dbReference>
<organism evidence="9 10">
    <name type="scientific">Cephalotrichum gorgonifer</name>
    <dbReference type="NCBI Taxonomy" id="2041049"/>
    <lineage>
        <taxon>Eukaryota</taxon>
        <taxon>Fungi</taxon>
        <taxon>Dikarya</taxon>
        <taxon>Ascomycota</taxon>
        <taxon>Pezizomycotina</taxon>
        <taxon>Sordariomycetes</taxon>
        <taxon>Hypocreomycetidae</taxon>
        <taxon>Microascales</taxon>
        <taxon>Microascaceae</taxon>
        <taxon>Cephalotrichum</taxon>
    </lineage>
</organism>
<dbReference type="InterPro" id="IPR013149">
    <property type="entry name" value="ADH-like_C"/>
</dbReference>
<keyword evidence="4 7" id="KW-0862">Zinc</keyword>
<dbReference type="GO" id="GO:0008270">
    <property type="term" value="F:zinc ion binding"/>
    <property type="evidence" value="ECO:0007669"/>
    <property type="project" value="InterPro"/>
</dbReference>